<dbReference type="PANTHER" id="PTHR43372">
    <property type="entry name" value="FATTY-ACID AMIDE HYDROLASE"/>
    <property type="match status" value="1"/>
</dbReference>
<feature type="domain" description="Amidase" evidence="1">
    <location>
        <begin position="32"/>
        <end position="468"/>
    </location>
</feature>
<evidence type="ECO:0000313" key="2">
    <source>
        <dbReference type="EMBL" id="MDT7845585.1"/>
    </source>
</evidence>
<comment type="caution">
    <text evidence="2">The sequence shown here is derived from an EMBL/GenBank/DDBJ whole genome shotgun (WGS) entry which is preliminary data.</text>
</comment>
<dbReference type="NCBIfam" id="NF005687">
    <property type="entry name" value="PRK07487.1"/>
    <property type="match status" value="1"/>
</dbReference>
<keyword evidence="3" id="KW-1185">Reference proteome</keyword>
<dbReference type="InterPro" id="IPR052739">
    <property type="entry name" value="FAAH2"/>
</dbReference>
<gene>
    <name evidence="2" type="ORF">RQC66_33205</name>
</gene>
<protein>
    <submittedName>
        <fullName evidence="2">Amidase</fullName>
    </submittedName>
</protein>
<organism evidence="2 3">
    <name type="scientific">Streptomyces justiciae</name>
    <dbReference type="NCBI Taxonomy" id="2780140"/>
    <lineage>
        <taxon>Bacteria</taxon>
        <taxon>Bacillati</taxon>
        <taxon>Actinomycetota</taxon>
        <taxon>Actinomycetes</taxon>
        <taxon>Kitasatosporales</taxon>
        <taxon>Streptomycetaceae</taxon>
        <taxon>Streptomyces</taxon>
    </lineage>
</organism>
<dbReference type="SUPFAM" id="SSF75304">
    <property type="entry name" value="Amidase signature (AS) enzymes"/>
    <property type="match status" value="1"/>
</dbReference>
<dbReference type="RefSeq" id="WP_314205744.1">
    <property type="nucleotide sequence ID" value="NZ_JAVTLL010000027.1"/>
</dbReference>
<dbReference type="InterPro" id="IPR023631">
    <property type="entry name" value="Amidase_dom"/>
</dbReference>
<dbReference type="PIRSF" id="PIRSF001221">
    <property type="entry name" value="Amidase_fungi"/>
    <property type="match status" value="1"/>
</dbReference>
<dbReference type="InterPro" id="IPR020556">
    <property type="entry name" value="Amidase_CS"/>
</dbReference>
<dbReference type="Gene3D" id="3.90.1300.10">
    <property type="entry name" value="Amidase signature (AS) domain"/>
    <property type="match status" value="1"/>
</dbReference>
<reference evidence="3" key="1">
    <citation type="submission" date="2023-07" db="EMBL/GenBank/DDBJ databases">
        <title>Draft genome sequence of the endophytic actinobacterium Streptomyces justiciae WPN32, a potential antibiotic producer.</title>
        <authorList>
            <person name="Yasawong M."/>
            <person name="Pana W."/>
            <person name="Ganta P."/>
            <person name="Santapan N."/>
            <person name="Songngamsuk T."/>
            <person name="Phatcharaharikarn M."/>
            <person name="Kerdtoob S."/>
            <person name="Nantapong N."/>
        </authorList>
    </citation>
    <scope>NUCLEOTIDE SEQUENCE [LARGE SCALE GENOMIC DNA]</scope>
    <source>
        <strain evidence="3">WPN32</strain>
    </source>
</reference>
<accession>A0ABU3M258</accession>
<name>A0ABU3M258_9ACTN</name>
<proteinExistence type="predicted"/>
<dbReference type="InterPro" id="IPR036928">
    <property type="entry name" value="AS_sf"/>
</dbReference>
<evidence type="ECO:0000259" key="1">
    <source>
        <dbReference type="Pfam" id="PF01425"/>
    </source>
</evidence>
<dbReference type="EMBL" id="JAVTLL010000027">
    <property type="protein sequence ID" value="MDT7845585.1"/>
    <property type="molecule type" value="Genomic_DNA"/>
</dbReference>
<evidence type="ECO:0000313" key="3">
    <source>
        <dbReference type="Proteomes" id="UP001257948"/>
    </source>
</evidence>
<sequence length="498" mass="52625">MASPARPTELWQFGAAELATAVRSREVSAVEAAQSCLDRIEQTNPALNALADVRPDEVLAAARAADDALAGGKEVGPLHGVPVSIKINTEQRGYATSNGLPALAHSPAEHDAACVSALRDAGALPLGRSNAPAFSLRWFTSNALHGRTLNPWDHGRTPGGSSGGAASSLAAGMTPLAQGNDIGGSIRFPAACCGVVGLRPTVGRISDWAPPAVIDTPNGPVEMSFPPTVHLCAVQGPLGRTVTDVRLALRAMTTPDLRDPSGVPAVPDRPRAAGPVKVRMVRTLGTLKNHPAVDRALDRAAAHLADAGHEIEELTDFPLLAEASRLWALLLTEDTRSLLPTVEQLGDDDIRAALAGHFAAAAQLWGEQPSLQTYIDGWARRATLITRLQEFLGRDTVLLTPVCAEPAFEQDADVTDPERSKSLASTMWPMTSVPILGFPAVTVPVLVDEGLPFSVQVIGGRFEEELVLEMAHDVETRAAVPQLWNGTGREHTEAGRRP</sequence>
<dbReference type="PROSITE" id="PS00571">
    <property type="entry name" value="AMIDASES"/>
    <property type="match status" value="1"/>
</dbReference>
<dbReference type="Pfam" id="PF01425">
    <property type="entry name" value="Amidase"/>
    <property type="match status" value="1"/>
</dbReference>
<dbReference type="Proteomes" id="UP001257948">
    <property type="component" value="Unassembled WGS sequence"/>
</dbReference>
<dbReference type="PANTHER" id="PTHR43372:SF4">
    <property type="entry name" value="FATTY-ACID AMIDE HYDROLASE 2"/>
    <property type="match status" value="1"/>
</dbReference>